<gene>
    <name evidence="2" type="ORF">EAE98_009455</name>
</gene>
<dbReference type="GeneID" id="62236226"/>
<dbReference type="Proteomes" id="UP000783213">
    <property type="component" value="Unassembled WGS sequence"/>
</dbReference>
<dbReference type="PANTHER" id="PTHR24148:SF73">
    <property type="entry name" value="HET DOMAIN PROTEIN (AFU_ORTHOLOGUE AFUA_8G01020)"/>
    <property type="match status" value="1"/>
</dbReference>
<sequence>MGSAIYRPLNSTSQEIRVIKILPAKSGRFDEALACIFEYISLVDDLETGFTALSYTWGDVVHDEDHPNGEQIARGLSEPSRALSSEPNTVDGVPVNIGKNLLDALKYFRSEAAVKTTQRTSPQKPRFKPETCLWADALCINQEDLTERNQQVSMMHQIYKHASRILVWPSIPHSEGQKELAAIIDSFGNDHWNTTQSLLRSHNTKLITILQNPQLDKCWEALEKIHKSPYWNRLWIVQEVLSNSETWGYVGEELIPLLPLLAISLALQYLDNSEIETLPPYTTYVIESVRIPVNLPLLDGKLHFSDPTTKPMELLDILQTFRKFECRDPRDKVYGLAGLSNPYHQKLMIDYSKSVSEIYKDVARLIIETTDRLEIICADEKTKCHCPSGSHQDLSSMPTWVPNWSCIGEGTGLRPGLLRGRTADHLFQWNASGNMLMDAHISEDGNVLNCGGIHLATITDVVHPVDDNGPLDFRSILQSFYAAYDINSSNRVALFTALRKTLLKTGYIGELVSQHLPVPIFLRICNIFLAQTSPLQENDAKLVSKLFYYLKMALEDRCFYTGMTSEGWRWNSVMGVTFPFSRKGDVIAVLYGCRWPDLLRRRGLEQRDGFVVLGEVYVNGFMNGEGLELGISEKVFEIY</sequence>
<evidence type="ECO:0000313" key="2">
    <source>
        <dbReference type="EMBL" id="KAF7919135.1"/>
    </source>
</evidence>
<evidence type="ECO:0000259" key="1">
    <source>
        <dbReference type="Pfam" id="PF06985"/>
    </source>
</evidence>
<feature type="domain" description="Heterokaryon incompatibility" evidence="1">
    <location>
        <begin position="50"/>
        <end position="239"/>
    </location>
</feature>
<evidence type="ECO:0000313" key="3">
    <source>
        <dbReference type="Proteomes" id="UP000783213"/>
    </source>
</evidence>
<proteinExistence type="predicted"/>
<protein>
    <recommendedName>
        <fullName evidence="1">Heterokaryon incompatibility domain-containing protein</fullName>
    </recommendedName>
</protein>
<accession>A0ABQ7IBG0</accession>
<dbReference type="InterPro" id="IPR052895">
    <property type="entry name" value="HetReg/Transcr_Mod"/>
</dbReference>
<dbReference type="EMBL" id="RCSX01000028">
    <property type="protein sequence ID" value="KAF7919135.1"/>
    <property type="molecule type" value="Genomic_DNA"/>
</dbReference>
<reference evidence="2 3" key="1">
    <citation type="journal article" date="2020" name="Genome Biol. Evol.">
        <title>Comparative genomics of Sclerotiniaceae.</title>
        <authorList>
            <person name="Valero Jimenez C.A."/>
            <person name="Steentjes M."/>
            <person name="Scholten O.E."/>
            <person name="Van Kan J.A.L."/>
        </authorList>
    </citation>
    <scope>NUCLEOTIDE SEQUENCE [LARGE SCALE GENOMIC DNA]</scope>
    <source>
        <strain evidence="2 3">B1</strain>
    </source>
</reference>
<dbReference type="InterPro" id="IPR010730">
    <property type="entry name" value="HET"/>
</dbReference>
<keyword evidence="3" id="KW-1185">Reference proteome</keyword>
<name>A0ABQ7IBG0_9HELO</name>
<dbReference type="PANTHER" id="PTHR24148">
    <property type="entry name" value="ANKYRIN REPEAT DOMAIN-CONTAINING PROTEIN 39 HOMOLOG-RELATED"/>
    <property type="match status" value="1"/>
</dbReference>
<dbReference type="RefSeq" id="XP_038806549.1">
    <property type="nucleotide sequence ID" value="XM_038957076.1"/>
</dbReference>
<organism evidence="2 3">
    <name type="scientific">Botrytis deweyae</name>
    <dbReference type="NCBI Taxonomy" id="2478750"/>
    <lineage>
        <taxon>Eukaryota</taxon>
        <taxon>Fungi</taxon>
        <taxon>Dikarya</taxon>
        <taxon>Ascomycota</taxon>
        <taxon>Pezizomycotina</taxon>
        <taxon>Leotiomycetes</taxon>
        <taxon>Helotiales</taxon>
        <taxon>Sclerotiniaceae</taxon>
        <taxon>Botrytis</taxon>
    </lineage>
</organism>
<comment type="caution">
    <text evidence="2">The sequence shown here is derived from an EMBL/GenBank/DDBJ whole genome shotgun (WGS) entry which is preliminary data.</text>
</comment>
<dbReference type="Pfam" id="PF06985">
    <property type="entry name" value="HET"/>
    <property type="match status" value="1"/>
</dbReference>